<dbReference type="InterPro" id="IPR027372">
    <property type="entry name" value="Phytase-like_dom"/>
</dbReference>
<keyword evidence="4" id="KW-1185">Reference proteome</keyword>
<dbReference type="EMBL" id="FOLS01000041">
    <property type="protein sequence ID" value="SFD84427.1"/>
    <property type="molecule type" value="Genomic_DNA"/>
</dbReference>
<dbReference type="PANTHER" id="PTHR37957:SF1">
    <property type="entry name" value="PHYTASE-LIKE DOMAIN-CONTAINING PROTEIN"/>
    <property type="match status" value="1"/>
</dbReference>
<evidence type="ECO:0000256" key="1">
    <source>
        <dbReference type="SAM" id="SignalP"/>
    </source>
</evidence>
<feature type="domain" description="Phytase-like" evidence="2">
    <location>
        <begin position="47"/>
        <end position="350"/>
    </location>
</feature>
<dbReference type="AlphaFoldDB" id="A0AAQ1KMR7"/>
<evidence type="ECO:0000313" key="3">
    <source>
        <dbReference type="EMBL" id="SFD84427.1"/>
    </source>
</evidence>
<protein>
    <submittedName>
        <fullName evidence="3">Uncharacterized conserved protein</fullName>
    </submittedName>
</protein>
<sequence length="369" mass="40220">MNLGHGRRLLPGLTLLAALGAAQTSAADGWALLGEQRLALRQSFQYTTVGGLSGIDYDSRSQRFLAISDDTSEHGPARAYWLDVGPKAVKLEDVILWRQADGSFYPSKARHAGGAPGEVPDFESLRIDPRDGSLWYTSEGNPGEGVPPSLRQAARDGSLLQVLALPAMFAANGVRDNLSFEGLSFAADGASLWLAMEGPLYQDGEPPTRKSGAYARFTQLDREGRALRQVAYSLDPLPADSSHPRDLDSVSEILALDDGHLLVLERVVLIRGGGRMESRVRLYQLDLDGASDVLNISRLAGADFRPGRKHLLLDFADLRLPRLDLLEGMAWGPRTADGRRSLVLVSDDNFDQFHQGQVTQVLWVGTPLR</sequence>
<organism evidence="3 4">
    <name type="scientific">Pseudomonas citronellolis</name>
    <dbReference type="NCBI Taxonomy" id="53408"/>
    <lineage>
        <taxon>Bacteria</taxon>
        <taxon>Pseudomonadati</taxon>
        <taxon>Pseudomonadota</taxon>
        <taxon>Gammaproteobacteria</taxon>
        <taxon>Pseudomonadales</taxon>
        <taxon>Pseudomonadaceae</taxon>
        <taxon>Pseudomonas</taxon>
    </lineage>
</organism>
<comment type="caution">
    <text evidence="3">The sequence shown here is derived from an EMBL/GenBank/DDBJ whole genome shotgun (WGS) entry which is preliminary data.</text>
</comment>
<accession>A0AAQ1KMR7</accession>
<name>A0AAQ1KMR7_9PSED</name>
<feature type="chain" id="PRO_5042996293" evidence="1">
    <location>
        <begin position="27"/>
        <end position="369"/>
    </location>
</feature>
<feature type="signal peptide" evidence="1">
    <location>
        <begin position="1"/>
        <end position="26"/>
    </location>
</feature>
<gene>
    <name evidence="3" type="ORF">SAMN05216577_1411</name>
</gene>
<dbReference type="RefSeq" id="WP_074985316.1">
    <property type="nucleotide sequence ID" value="NZ_FOLS01000041.1"/>
</dbReference>
<reference evidence="3 4" key="1">
    <citation type="submission" date="2016-10" db="EMBL/GenBank/DDBJ databases">
        <authorList>
            <person name="Varghese N."/>
            <person name="Submissions S."/>
        </authorList>
    </citation>
    <scope>NUCLEOTIDE SEQUENCE [LARGE SCALE GENOMIC DNA]</scope>
    <source>
        <strain evidence="3 4">LMG 18378</strain>
    </source>
</reference>
<evidence type="ECO:0000313" key="4">
    <source>
        <dbReference type="Proteomes" id="UP000183385"/>
    </source>
</evidence>
<dbReference type="PANTHER" id="PTHR37957">
    <property type="entry name" value="BLR7070 PROTEIN"/>
    <property type="match status" value="1"/>
</dbReference>
<keyword evidence="1" id="KW-0732">Signal</keyword>
<proteinExistence type="predicted"/>
<evidence type="ECO:0000259" key="2">
    <source>
        <dbReference type="Pfam" id="PF13449"/>
    </source>
</evidence>
<dbReference type="Proteomes" id="UP000183385">
    <property type="component" value="Unassembled WGS sequence"/>
</dbReference>
<dbReference type="Pfam" id="PF13449">
    <property type="entry name" value="Phytase-like"/>
    <property type="match status" value="1"/>
</dbReference>